<dbReference type="PANTHER" id="PTHR43542">
    <property type="entry name" value="METHYLTRANSFERASE"/>
    <property type="match status" value="1"/>
</dbReference>
<keyword evidence="2" id="KW-0808">Transferase</keyword>
<keyword evidence="1 3" id="KW-0489">Methyltransferase</keyword>
<dbReference type="PROSITE" id="PS00092">
    <property type="entry name" value="N6_MTASE"/>
    <property type="match status" value="1"/>
</dbReference>
<dbReference type="PANTHER" id="PTHR43542:SF1">
    <property type="entry name" value="METHYLTRANSFERASE"/>
    <property type="match status" value="1"/>
</dbReference>
<evidence type="ECO:0000313" key="4">
    <source>
        <dbReference type="Proteomes" id="UP001144372"/>
    </source>
</evidence>
<dbReference type="AlphaFoldDB" id="A0A9W6LAG1"/>
<dbReference type="InterPro" id="IPR002052">
    <property type="entry name" value="DNA_methylase_N6_adenine_CS"/>
</dbReference>
<dbReference type="GO" id="GO:0008168">
    <property type="term" value="F:methyltransferase activity"/>
    <property type="evidence" value="ECO:0007669"/>
    <property type="project" value="UniProtKB-KW"/>
</dbReference>
<evidence type="ECO:0000313" key="3">
    <source>
        <dbReference type="EMBL" id="GLI35806.1"/>
    </source>
</evidence>
<organism evidence="3 4">
    <name type="scientific">Desulforhabdus amnigena</name>
    <dbReference type="NCBI Taxonomy" id="40218"/>
    <lineage>
        <taxon>Bacteria</taxon>
        <taxon>Pseudomonadati</taxon>
        <taxon>Thermodesulfobacteriota</taxon>
        <taxon>Syntrophobacteria</taxon>
        <taxon>Syntrophobacterales</taxon>
        <taxon>Syntrophobacteraceae</taxon>
        <taxon>Desulforhabdus</taxon>
    </lineage>
</organism>
<dbReference type="InterPro" id="IPR029063">
    <property type="entry name" value="SAM-dependent_MTases_sf"/>
</dbReference>
<dbReference type="PIRSF" id="PIRSF004553">
    <property type="entry name" value="CHP00095"/>
    <property type="match status" value="1"/>
</dbReference>
<dbReference type="Gene3D" id="3.40.50.150">
    <property type="entry name" value="Vaccinia Virus protein VP39"/>
    <property type="match status" value="1"/>
</dbReference>
<proteinExistence type="predicted"/>
<gene>
    <name evidence="3" type="ORF">DAMNIGENAA_32390</name>
</gene>
<dbReference type="CDD" id="cd02440">
    <property type="entry name" value="AdoMet_MTases"/>
    <property type="match status" value="1"/>
</dbReference>
<dbReference type="GO" id="GO:0031167">
    <property type="term" value="P:rRNA methylation"/>
    <property type="evidence" value="ECO:0007669"/>
    <property type="project" value="InterPro"/>
</dbReference>
<dbReference type="SUPFAM" id="SSF53335">
    <property type="entry name" value="S-adenosyl-L-methionine-dependent methyltransferases"/>
    <property type="match status" value="1"/>
</dbReference>
<dbReference type="EMBL" id="BSDR01000001">
    <property type="protein sequence ID" value="GLI35806.1"/>
    <property type="molecule type" value="Genomic_DNA"/>
</dbReference>
<dbReference type="InterPro" id="IPR004398">
    <property type="entry name" value="RNA_MeTrfase_RsmD"/>
</dbReference>
<accession>A0A9W6LAG1</accession>
<dbReference type="NCBIfam" id="TIGR00095">
    <property type="entry name" value="16S rRNA (guanine(966)-N(2))-methyltransferase RsmD"/>
    <property type="match status" value="1"/>
</dbReference>
<evidence type="ECO:0000256" key="2">
    <source>
        <dbReference type="ARBA" id="ARBA00022679"/>
    </source>
</evidence>
<dbReference type="GO" id="GO:0003676">
    <property type="term" value="F:nucleic acid binding"/>
    <property type="evidence" value="ECO:0007669"/>
    <property type="project" value="InterPro"/>
</dbReference>
<dbReference type="Proteomes" id="UP001144372">
    <property type="component" value="Unassembled WGS sequence"/>
</dbReference>
<protein>
    <submittedName>
        <fullName evidence="3">rRNA methyltransferase</fullName>
    </submittedName>
</protein>
<dbReference type="RefSeq" id="WP_281795857.1">
    <property type="nucleotide sequence ID" value="NZ_BSDR01000001.1"/>
</dbReference>
<name>A0A9W6LAG1_9BACT</name>
<evidence type="ECO:0000256" key="1">
    <source>
        <dbReference type="ARBA" id="ARBA00022603"/>
    </source>
</evidence>
<comment type="caution">
    <text evidence="3">The sequence shown here is derived from an EMBL/GenBank/DDBJ whole genome shotgun (WGS) entry which is preliminary data.</text>
</comment>
<reference evidence="3" key="1">
    <citation type="submission" date="2022-12" db="EMBL/GenBank/DDBJ databases">
        <title>Reference genome sequencing for broad-spectrum identification of bacterial and archaeal isolates by mass spectrometry.</title>
        <authorList>
            <person name="Sekiguchi Y."/>
            <person name="Tourlousse D.M."/>
        </authorList>
    </citation>
    <scope>NUCLEOTIDE SEQUENCE</scope>
    <source>
        <strain evidence="3">ASRB1</strain>
    </source>
</reference>
<dbReference type="Pfam" id="PF03602">
    <property type="entry name" value="Cons_hypoth95"/>
    <property type="match status" value="1"/>
</dbReference>
<sequence length="184" mass="20333">MRIVAGAFRGRRLHSPRSDKIRPTTDRVREAVFSIIAAYLPEAGVLDLFAGTGALGLEALSRGACRAVFVDQSPEAIRLIRANVALCGVQEKVKVLHGSIDQVIRRLAGEGELFDVIFLDPPYGKGYVEKTLGRLGEIARCGALVIAEHSVKDDLPRHWAGWVRTGERRYGDTMISFYERELPC</sequence>
<keyword evidence="4" id="KW-1185">Reference proteome</keyword>